<name>A0A430A2K6_9ENTE</name>
<keyword evidence="1" id="KW-0472">Membrane</keyword>
<feature type="transmembrane region" description="Helical" evidence="1">
    <location>
        <begin position="48"/>
        <end position="67"/>
    </location>
</feature>
<keyword evidence="1" id="KW-1133">Transmembrane helix</keyword>
<dbReference type="EMBL" id="NGJS01000001">
    <property type="protein sequence ID" value="RSU00674.1"/>
    <property type="molecule type" value="Genomic_DNA"/>
</dbReference>
<comment type="caution">
    <text evidence="2">The sequence shown here is derived from an EMBL/GenBank/DDBJ whole genome shotgun (WGS) entry which is preliminary data.</text>
</comment>
<proteinExistence type="predicted"/>
<dbReference type="RefSeq" id="WP_002350161.1">
    <property type="nucleotide sequence ID" value="NZ_NGJS01000001.1"/>
</dbReference>
<reference evidence="2 3" key="1">
    <citation type="submission" date="2017-05" db="EMBL/GenBank/DDBJ databases">
        <title>Vagococcus spp. assemblies.</title>
        <authorList>
            <person name="Gulvik C.A."/>
        </authorList>
    </citation>
    <scope>NUCLEOTIDE SEQUENCE [LARGE SCALE GENOMIC DNA]</scope>
    <source>
        <strain evidence="2 3">SS1995</strain>
    </source>
</reference>
<sequence length="101" mass="11721">MRREVARPKEAITNIKQGKFDFKDVLFIVGSPFIGMISQYLVPEMLSIPYILTYPVISYLLLSPSDIHGKKNYQVAMQVLLKDRRIYHSINPPKEEESHEV</sequence>
<evidence type="ECO:0000313" key="3">
    <source>
        <dbReference type="Proteomes" id="UP000287857"/>
    </source>
</evidence>
<organism evidence="2 3">
    <name type="scientific">Vagococcus vulneris</name>
    <dbReference type="NCBI Taxonomy" id="1977869"/>
    <lineage>
        <taxon>Bacteria</taxon>
        <taxon>Bacillati</taxon>
        <taxon>Bacillota</taxon>
        <taxon>Bacilli</taxon>
        <taxon>Lactobacillales</taxon>
        <taxon>Enterococcaceae</taxon>
        <taxon>Vagococcus</taxon>
    </lineage>
</organism>
<keyword evidence="3" id="KW-1185">Reference proteome</keyword>
<dbReference type="AlphaFoldDB" id="A0A430A2K6"/>
<gene>
    <name evidence="2" type="ORF">CBF37_01280</name>
</gene>
<evidence type="ECO:0000256" key="1">
    <source>
        <dbReference type="SAM" id="Phobius"/>
    </source>
</evidence>
<feature type="transmembrane region" description="Helical" evidence="1">
    <location>
        <begin position="25"/>
        <end position="42"/>
    </location>
</feature>
<dbReference type="OrthoDB" id="2194932at2"/>
<protein>
    <submittedName>
        <fullName evidence="2">Uncharacterized protein</fullName>
    </submittedName>
</protein>
<keyword evidence="1" id="KW-0812">Transmembrane</keyword>
<evidence type="ECO:0000313" key="2">
    <source>
        <dbReference type="EMBL" id="RSU00674.1"/>
    </source>
</evidence>
<accession>A0A430A2K6</accession>
<dbReference type="Proteomes" id="UP000287857">
    <property type="component" value="Unassembled WGS sequence"/>
</dbReference>